<dbReference type="GO" id="GO:0016020">
    <property type="term" value="C:membrane"/>
    <property type="evidence" value="ECO:0007669"/>
    <property type="project" value="UniProtKB-SubCell"/>
</dbReference>
<dbReference type="GO" id="GO:0004930">
    <property type="term" value="F:G protein-coupled receptor activity"/>
    <property type="evidence" value="ECO:0007669"/>
    <property type="project" value="InterPro"/>
</dbReference>
<dbReference type="EMBL" id="CANHGI010000005">
    <property type="protein sequence ID" value="CAI5453074.1"/>
    <property type="molecule type" value="Genomic_DNA"/>
</dbReference>
<feature type="transmembrane region" description="Helical" evidence="6">
    <location>
        <begin position="362"/>
        <end position="389"/>
    </location>
</feature>
<evidence type="ECO:0000256" key="4">
    <source>
        <dbReference type="ARBA" id="ARBA00022989"/>
    </source>
</evidence>
<dbReference type="PANTHER" id="PTHR31114:SF4">
    <property type="entry name" value="SERPENTINE RECEPTOR CLASS GAMMA-RELATED"/>
    <property type="match status" value="1"/>
</dbReference>
<sequence>MSCTVTQTIFKKCENDWISKNGTCYEDSCCTSFETATSWYYRLAQFSHIFFSTLAIHIIPIYLKIYAKKHMLSHNIRIFVNITLFFIFVHSIDMIAIHVYHIYQSFLAREEDPCFVRVRVDFCAPMRNVFGFCLLALGATQFAIYIDRLICIFYSEFYLKHQKIVLAVLVWLIVSRQLQKIAHYLIQILVPFLLILWVFRNQDSQSYLLSCINIPKASIRDMTYGTAGIFPVNVCAFFLSIFLFRMFRKREKGSRFYMSRHFKDVIDVQSSEFLFKLTATQGLFIVLYPICSFVQRIWLYNDFKRSVHLTFATLSYHLFYSFYRLVQWDIILNLISYLNTWVTRLSMNPNTGHLMLPLYRNYHFIFVLTMFLNLYFLHIQSGSVILLCVHRFSTTKYESSSVFWRKNYLLIYMGLLIYSFVLTYPVLHFNILSALKYNEVKQKFVLDVQEDDVPMVGFKIVIAASTFSYSFLIFIIGIVTLIQLRQRLSGLQRSSATFRRMTLMTLIITINYNMLIIWEIICGAIFPDMSNEQSVAMLMTCSDVGTFSIPIVLLLFDKNLHELIFHYSKNVSKSRMTSIVVSQSKL</sequence>
<dbReference type="PANTHER" id="PTHR31114">
    <property type="entry name" value="SERPENTINE RECEPTOR CLASS GAMMA"/>
    <property type="match status" value="1"/>
</dbReference>
<dbReference type="InterPro" id="IPR052880">
    <property type="entry name" value="NRL-Serpentine_Class_Gamma"/>
</dbReference>
<evidence type="ECO:0000256" key="6">
    <source>
        <dbReference type="RuleBase" id="RU280813"/>
    </source>
</evidence>
<dbReference type="InterPro" id="IPR000609">
    <property type="entry name" value="7TM_GPCR_serpentine_rcpt_Srg"/>
</dbReference>
<feature type="transmembrane region" description="Helical" evidence="6">
    <location>
        <begin position="503"/>
        <end position="527"/>
    </location>
</feature>
<feature type="transmembrane region" description="Helical" evidence="6">
    <location>
        <begin position="533"/>
        <end position="556"/>
    </location>
</feature>
<dbReference type="OrthoDB" id="5813133at2759"/>
<dbReference type="AlphaFoldDB" id="A0A9P1IZL7"/>
<feature type="transmembrane region" description="Helical" evidence="6">
    <location>
        <begin position="224"/>
        <end position="247"/>
    </location>
</feature>
<comment type="caution">
    <text evidence="7">The sequence shown here is derived from an EMBL/GenBank/DDBJ whole genome shotgun (WGS) entry which is preliminary data.</text>
</comment>
<feature type="transmembrane region" description="Helical" evidence="6">
    <location>
        <begin position="129"/>
        <end position="146"/>
    </location>
</feature>
<accession>A0A9P1IZL7</accession>
<keyword evidence="5 6" id="KW-0472">Membrane</keyword>
<evidence type="ECO:0000256" key="1">
    <source>
        <dbReference type="ARBA" id="ARBA00004141"/>
    </source>
</evidence>
<evidence type="ECO:0000256" key="3">
    <source>
        <dbReference type="ARBA" id="ARBA00022692"/>
    </source>
</evidence>
<comment type="subcellular location">
    <subcellularLocation>
        <location evidence="1">Membrane</location>
        <topology evidence="1">Multi-pass membrane protein</topology>
    </subcellularLocation>
</comment>
<organism evidence="7 8">
    <name type="scientific">Caenorhabditis angaria</name>
    <dbReference type="NCBI Taxonomy" id="860376"/>
    <lineage>
        <taxon>Eukaryota</taxon>
        <taxon>Metazoa</taxon>
        <taxon>Ecdysozoa</taxon>
        <taxon>Nematoda</taxon>
        <taxon>Chromadorea</taxon>
        <taxon>Rhabditida</taxon>
        <taxon>Rhabditina</taxon>
        <taxon>Rhabditomorpha</taxon>
        <taxon>Rhabditoidea</taxon>
        <taxon>Rhabditidae</taxon>
        <taxon>Peloderinae</taxon>
        <taxon>Caenorhabditis</taxon>
    </lineage>
</organism>
<feature type="transmembrane region" description="Helical" evidence="6">
    <location>
        <begin position="78"/>
        <end position="103"/>
    </location>
</feature>
<dbReference type="Pfam" id="PF02117">
    <property type="entry name" value="7TM_GPCR_Sra"/>
    <property type="match status" value="1"/>
</dbReference>
<dbReference type="GO" id="GO:0007606">
    <property type="term" value="P:sensory perception of chemical stimulus"/>
    <property type="evidence" value="ECO:0007669"/>
    <property type="project" value="UniProtKB-UniRule"/>
</dbReference>
<keyword evidence="8" id="KW-1185">Reference proteome</keyword>
<keyword evidence="4 6" id="KW-1133">Transmembrane helix</keyword>
<name>A0A9P1IZL7_9PELO</name>
<keyword evidence="3 6" id="KW-0812">Transmembrane</keyword>
<evidence type="ECO:0000256" key="2">
    <source>
        <dbReference type="ARBA" id="ARBA00005692"/>
    </source>
</evidence>
<comment type="caution">
    <text evidence="6">Lacks conserved residue(s) required for the propagation of feature annotation.</text>
</comment>
<reference evidence="7" key="1">
    <citation type="submission" date="2022-11" db="EMBL/GenBank/DDBJ databases">
        <authorList>
            <person name="Kikuchi T."/>
        </authorList>
    </citation>
    <scope>NUCLEOTIDE SEQUENCE</scope>
    <source>
        <strain evidence="7">PS1010</strain>
    </source>
</reference>
<evidence type="ECO:0000313" key="8">
    <source>
        <dbReference type="Proteomes" id="UP001152747"/>
    </source>
</evidence>
<feature type="transmembrane region" description="Helical" evidence="6">
    <location>
        <begin position="409"/>
        <end position="427"/>
    </location>
</feature>
<evidence type="ECO:0000256" key="5">
    <source>
        <dbReference type="ARBA" id="ARBA00023136"/>
    </source>
</evidence>
<comment type="similarity">
    <text evidence="2 6">Belongs to the nematode receptor-like protein srg family.</text>
</comment>
<gene>
    <name evidence="7" type="ORF">CAMP_LOCUS15711</name>
</gene>
<evidence type="ECO:0000313" key="7">
    <source>
        <dbReference type="EMBL" id="CAI5453074.1"/>
    </source>
</evidence>
<feature type="transmembrane region" description="Helical" evidence="6">
    <location>
        <begin position="46"/>
        <end position="66"/>
    </location>
</feature>
<proteinExistence type="inferred from homology"/>
<protein>
    <recommendedName>
        <fullName evidence="6">Serpentine receptor class gamma</fullName>
    </recommendedName>
</protein>
<dbReference type="InterPro" id="IPR000344">
    <property type="entry name" value="7TM_GPCR_serpentine_rcpt_Sra"/>
</dbReference>
<feature type="transmembrane region" description="Helical" evidence="6">
    <location>
        <begin position="460"/>
        <end position="482"/>
    </location>
</feature>
<dbReference type="Proteomes" id="UP001152747">
    <property type="component" value="Unassembled WGS sequence"/>
</dbReference>
<dbReference type="Pfam" id="PF02118">
    <property type="entry name" value="Srg"/>
    <property type="match status" value="1"/>
</dbReference>
<feature type="transmembrane region" description="Helical" evidence="6">
    <location>
        <begin position="181"/>
        <end position="199"/>
    </location>
</feature>